<dbReference type="Gene3D" id="2.60.200.60">
    <property type="match status" value="1"/>
</dbReference>
<keyword evidence="2" id="KW-1185">Reference proteome</keyword>
<dbReference type="InterPro" id="IPR008727">
    <property type="entry name" value="PAAR_motif"/>
</dbReference>
<dbReference type="Proteomes" id="UP001246576">
    <property type="component" value="Unassembled WGS sequence"/>
</dbReference>
<dbReference type="Pfam" id="PF05488">
    <property type="entry name" value="PAAR_motif"/>
    <property type="match status" value="1"/>
</dbReference>
<gene>
    <name evidence="1" type="ORF">RI048_21305</name>
</gene>
<accession>A0ABU2ERI8</accession>
<comment type="caution">
    <text evidence="1">The sequence shown here is derived from an EMBL/GenBank/DDBJ whole genome shotgun (WGS) entry which is preliminary data.</text>
</comment>
<sequence length="88" mass="9079">MRGVIRLRDATSHGGKVVTGQEKSIVMGRAVACVGDQCSCPIAGHHDCVIIEGDPKVLIEGKAVAFDGHKTSCGAVLISSMTSSGRTL</sequence>
<proteinExistence type="predicted"/>
<reference evidence="1" key="1">
    <citation type="submission" date="2023-09" db="EMBL/GenBank/DDBJ databases">
        <title>Description of first Herbaspirillum huttiense subsp. nephrolepsisexaltata and Herbaspirillum huttiense subsp. lycopersicon.</title>
        <authorList>
            <person name="Poudel M."/>
            <person name="Sharma A."/>
            <person name="Goss E."/>
            <person name="Tapia J.H."/>
            <person name="Harmon C.M."/>
            <person name="Jones J.B."/>
        </authorList>
    </citation>
    <scope>NUCLEOTIDE SEQUENCE</scope>
    <source>
        <strain evidence="1">SE1</strain>
    </source>
</reference>
<organism evidence="1 2">
    <name type="scientific">Herbaspirillum huttiense subsp. lycopersici</name>
    <dbReference type="NCBI Taxonomy" id="3074428"/>
    <lineage>
        <taxon>Bacteria</taxon>
        <taxon>Pseudomonadati</taxon>
        <taxon>Pseudomonadota</taxon>
        <taxon>Betaproteobacteria</taxon>
        <taxon>Burkholderiales</taxon>
        <taxon>Oxalobacteraceae</taxon>
        <taxon>Herbaspirillum</taxon>
    </lineage>
</organism>
<name>A0ABU2ERI8_9BURK</name>
<evidence type="ECO:0000313" key="2">
    <source>
        <dbReference type="Proteomes" id="UP001246576"/>
    </source>
</evidence>
<dbReference type="EMBL" id="JAVLSJ010000012">
    <property type="protein sequence ID" value="MDR9850784.1"/>
    <property type="molecule type" value="Genomic_DNA"/>
</dbReference>
<protein>
    <submittedName>
        <fullName evidence="1">PAAR domain-containing protein</fullName>
    </submittedName>
</protein>
<dbReference type="CDD" id="cd14744">
    <property type="entry name" value="PAAR_CT_2"/>
    <property type="match status" value="1"/>
</dbReference>
<dbReference type="RefSeq" id="WP_310841126.1">
    <property type="nucleotide sequence ID" value="NZ_JAVLSJ010000012.1"/>
</dbReference>
<evidence type="ECO:0000313" key="1">
    <source>
        <dbReference type="EMBL" id="MDR9850784.1"/>
    </source>
</evidence>